<keyword evidence="13" id="KW-0812">Transmembrane</keyword>
<dbReference type="InterPro" id="IPR046373">
    <property type="entry name" value="Acyl-CoA_Oxase/DH_mid-dom_sf"/>
</dbReference>
<evidence type="ECO:0000313" key="18">
    <source>
        <dbReference type="EMBL" id="PTB21943.1"/>
    </source>
</evidence>
<evidence type="ECO:0000256" key="4">
    <source>
        <dbReference type="ARBA" id="ARBA00012033"/>
    </source>
</evidence>
<keyword evidence="9" id="KW-0560">Oxidoreductase</keyword>
<evidence type="ECO:0000256" key="11">
    <source>
        <dbReference type="ARBA" id="ARBA00049247"/>
    </source>
</evidence>
<dbReference type="GO" id="GO:0050660">
    <property type="term" value="F:flavin adenine dinucleotide binding"/>
    <property type="evidence" value="ECO:0007669"/>
    <property type="project" value="InterPro"/>
</dbReference>
<evidence type="ECO:0000259" key="14">
    <source>
        <dbReference type="Pfam" id="PF00441"/>
    </source>
</evidence>
<comment type="cofactor">
    <cofactor evidence="1">
        <name>FAD</name>
        <dbReference type="ChEBI" id="CHEBI:57692"/>
    </cofactor>
</comment>
<evidence type="ECO:0000256" key="3">
    <source>
        <dbReference type="ARBA" id="ARBA00009347"/>
    </source>
</evidence>
<dbReference type="InterPro" id="IPR036250">
    <property type="entry name" value="AcylCo_DH-like_C"/>
</dbReference>
<protein>
    <recommendedName>
        <fullName evidence="6">Acyl-coenzyme A dehydrogenase</fullName>
        <ecNumber evidence="4">1.3.8.7</ecNumber>
        <ecNumber evidence="5">1.3.8.8</ecNumber>
    </recommendedName>
</protein>
<keyword evidence="7" id="KW-0285">Flavoprotein</keyword>
<gene>
    <name evidence="18" type="ORF">C9I57_04775</name>
</gene>
<dbReference type="AlphaFoldDB" id="A0A2T3XZJ2"/>
<dbReference type="Gene3D" id="1.10.540.10">
    <property type="entry name" value="Acyl-CoA dehydrogenase/oxidase, N-terminal domain"/>
    <property type="match status" value="1"/>
</dbReference>
<comment type="catalytic activity">
    <reaction evidence="11">
        <text>a long-chain 2,3-saturated fatty acyl-CoA + oxidized [electron-transfer flavoprotein] + H(+) = a long-chain (2E)-enoyl-CoA + reduced [electron-transfer flavoprotein]</text>
        <dbReference type="Rhea" id="RHEA:17721"/>
        <dbReference type="Rhea" id="RHEA-COMP:10685"/>
        <dbReference type="Rhea" id="RHEA-COMP:10686"/>
        <dbReference type="ChEBI" id="CHEBI:15378"/>
        <dbReference type="ChEBI" id="CHEBI:57692"/>
        <dbReference type="ChEBI" id="CHEBI:58307"/>
        <dbReference type="ChEBI" id="CHEBI:83721"/>
        <dbReference type="ChEBI" id="CHEBI:83727"/>
        <dbReference type="EC" id="1.3.8.8"/>
    </reaction>
</comment>
<dbReference type="InterPro" id="IPR006091">
    <property type="entry name" value="Acyl-CoA_Oxase/DH_mid-dom"/>
</dbReference>
<dbReference type="Pfam" id="PF09317">
    <property type="entry name" value="ACDH_C"/>
    <property type="match status" value="1"/>
</dbReference>
<dbReference type="GO" id="GO:0033539">
    <property type="term" value="P:fatty acid beta-oxidation using acyl-CoA dehydrogenase"/>
    <property type="evidence" value="ECO:0007669"/>
    <property type="project" value="InterPro"/>
</dbReference>
<dbReference type="GO" id="GO:0005737">
    <property type="term" value="C:cytoplasm"/>
    <property type="evidence" value="ECO:0007669"/>
    <property type="project" value="TreeGrafter"/>
</dbReference>
<dbReference type="InterPro" id="IPR009100">
    <property type="entry name" value="AcylCoA_DH/oxidase_NM_dom_sf"/>
</dbReference>
<dbReference type="InterPro" id="IPR037069">
    <property type="entry name" value="AcylCoA_DH/ox_N_sf"/>
</dbReference>
<evidence type="ECO:0000256" key="12">
    <source>
        <dbReference type="SAM" id="MobiDB-lite"/>
    </source>
</evidence>
<feature type="domain" description="Acyl-CoA oxidase/dehydrogenase middle" evidence="15">
    <location>
        <begin position="197"/>
        <end position="288"/>
    </location>
</feature>
<evidence type="ECO:0000256" key="5">
    <source>
        <dbReference type="ARBA" id="ARBA00012040"/>
    </source>
</evidence>
<dbReference type="SUPFAM" id="SSF47203">
    <property type="entry name" value="Acyl-CoA dehydrogenase C-terminal domain-like"/>
    <property type="match status" value="1"/>
</dbReference>
<dbReference type="InterPro" id="IPR015396">
    <property type="entry name" value="FadE_C"/>
</dbReference>
<evidence type="ECO:0000256" key="2">
    <source>
        <dbReference type="ARBA" id="ARBA00005005"/>
    </source>
</evidence>
<dbReference type="Gene3D" id="1.20.140.10">
    <property type="entry name" value="Butyryl-CoA Dehydrogenase, subunit A, domain 3"/>
    <property type="match status" value="1"/>
</dbReference>
<feature type="domain" description="Acyl-CoA dehydrogenase C-terminal bacterial-type" evidence="17">
    <location>
        <begin position="473"/>
        <end position="763"/>
    </location>
</feature>
<dbReference type="NCBIfam" id="NF009586">
    <property type="entry name" value="PRK13026.1"/>
    <property type="match status" value="1"/>
</dbReference>
<reference evidence="18 19" key="1">
    <citation type="submission" date="2018-03" db="EMBL/GenBank/DDBJ databases">
        <title>Whole genome analyses suggest that Burkholderia sensu lato contains two further novel genera in the rhizoxinica-symbiotica group Mycetohabitans gen. nov., and Trinickia gen. nov.: implications for the evolution of diazotrophy and nodulation in the Burkholderiaceae.</title>
        <authorList>
            <person name="Estrada De Los Santos P."/>
            <person name="Palmer M."/>
            <person name="Chavez-Ramirez B."/>
            <person name="Steenkamp E.T."/>
            <person name="Hirsch A.M."/>
            <person name="Manyaka P."/>
            <person name="Maluk M."/>
            <person name="Lafos M."/>
            <person name="Crook M."/>
            <person name="Gross E."/>
            <person name="Simon M.F."/>
            <person name="Bueno Dos Reis Junior F."/>
            <person name="Poole P.S."/>
            <person name="Venter S.N."/>
            <person name="James E.K."/>
        </authorList>
    </citation>
    <scope>NUCLEOTIDE SEQUENCE [LARGE SCALE GENOMIC DNA]</scope>
    <source>
        <strain evidence="18 19">JPY-366</strain>
    </source>
</reference>
<accession>A0A2T3XZJ2</accession>
<dbReference type="RefSeq" id="WP_107149498.1">
    <property type="nucleotide sequence ID" value="NZ_PYUC01000002.1"/>
</dbReference>
<dbReference type="InterPro" id="IPR050741">
    <property type="entry name" value="Acyl-CoA_dehydrogenase"/>
</dbReference>
<dbReference type="Pfam" id="PF02771">
    <property type="entry name" value="Acyl-CoA_dh_N"/>
    <property type="match status" value="1"/>
</dbReference>
<feature type="compositionally biased region" description="Polar residues" evidence="12">
    <location>
        <begin position="772"/>
        <end position="783"/>
    </location>
</feature>
<dbReference type="UniPathway" id="UPA00659"/>
<proteinExistence type="inferred from homology"/>
<feature type="region of interest" description="Disordered" evidence="12">
    <location>
        <begin position="769"/>
        <end position="805"/>
    </location>
</feature>
<dbReference type="Pfam" id="PF02770">
    <property type="entry name" value="Acyl-CoA_dh_M"/>
    <property type="match status" value="1"/>
</dbReference>
<evidence type="ECO:0000256" key="13">
    <source>
        <dbReference type="SAM" id="Phobius"/>
    </source>
</evidence>
<sequence>MGWLVIALVVAGLIACLLLAKPVRRRVLSGPILAALRKTLPDMSPTERDAIEAGSVWWDGEIFTGRPRWDALLAHGAPKLTGDERRFIDEECERLAELVNDWEVTTVVQDLPEAAWRYIKENGFLGMIIGKQHSGMAFSAYAHSQVVMKLASRSPTAAVSVLVPNSLGPAELLLHYGTESQKSHYLPRLARGEDIPCFALTSPYAGSDAAAIPDVGIVCRENFEGQETLGFRLTWEKRYITLAPTATVLGLAFRARDPDRLLGQEVELGMTCALIPTMHPGVSIGRRHWPLNTVFQNGPTSGKDVIRLDWVIGGRTQIGNGWRMLMECLAAGRSISLPSSNVGLVKSAVRGVSAYTAARRQFKVPIGSSEGVQELLGRMGGHLYVIDAVRRFCAQAVDLGEKPAVLSAIAKYHVTERARMIVDDGMDILGGKGICLGPSNFLGRVYQQMPISITVEGANIVTRSLIIFGQGALRCHPYLLEEFAAARAPDAQAGLIAFDDAFFRHARFIASNALCSILHSLTVGLLIAAPKAASPALSGYYRSATRLAIAFALVADVSLLLLGGSLKRRERLSARLGDVLSQWVLISATLKRFEDEGRPEADLPLVRWGVEDALRRAHEAFEGLFANYPNRFVAGLLRMLTFPFDLRRPAPSDALTADIARLLQAPTPTRERLLAGSYVSADERDPLNCGERLLRLAPQVAGIELKLRRALREGRLSAMPQSLADLPAWAAAAERDGYIDTIERATLDTYARDGAAFVKVDDFPADFGTSAELKNNSNSNSVGITAARKNQRPAGQSTSMKIDQH</sequence>
<keyword evidence="13" id="KW-0472">Membrane</keyword>
<dbReference type="PANTHER" id="PTHR48083">
    <property type="entry name" value="MEDIUM-CHAIN SPECIFIC ACYL-COA DEHYDROGENASE, MITOCHONDRIAL-RELATED"/>
    <property type="match status" value="1"/>
</dbReference>
<dbReference type="InterPro" id="IPR013786">
    <property type="entry name" value="AcylCoA_DH/ox_N"/>
</dbReference>
<dbReference type="GO" id="GO:0070991">
    <property type="term" value="F:medium-chain fatty acyl-CoA dehydrogenase activity"/>
    <property type="evidence" value="ECO:0007669"/>
    <property type="project" value="UniProtKB-EC"/>
</dbReference>
<dbReference type="EMBL" id="PYUC01000002">
    <property type="protein sequence ID" value="PTB21943.1"/>
    <property type="molecule type" value="Genomic_DNA"/>
</dbReference>
<name>A0A2T3XZJ2_9BURK</name>
<dbReference type="GO" id="GO:0004466">
    <property type="term" value="F:long-chain fatty acyl-CoA dehydrogenase activity"/>
    <property type="evidence" value="ECO:0007669"/>
    <property type="project" value="UniProtKB-EC"/>
</dbReference>
<evidence type="ECO:0000259" key="17">
    <source>
        <dbReference type="Pfam" id="PF09317"/>
    </source>
</evidence>
<evidence type="ECO:0000259" key="15">
    <source>
        <dbReference type="Pfam" id="PF02770"/>
    </source>
</evidence>
<keyword evidence="8" id="KW-0274">FAD</keyword>
<dbReference type="Pfam" id="PF00441">
    <property type="entry name" value="Acyl-CoA_dh_1"/>
    <property type="match status" value="1"/>
</dbReference>
<feature type="domain" description="Acyl-CoA dehydrogenase/oxidase N-terminal" evidence="16">
    <location>
        <begin position="85"/>
        <end position="193"/>
    </location>
</feature>
<dbReference type="SUPFAM" id="SSF56645">
    <property type="entry name" value="Acyl-CoA dehydrogenase NM domain-like"/>
    <property type="match status" value="1"/>
</dbReference>
<keyword evidence="13" id="KW-1133">Transmembrane helix</keyword>
<comment type="similarity">
    <text evidence="3">Belongs to the acyl-CoA dehydrogenase family.</text>
</comment>
<feature type="domain" description="Acyl-CoA dehydrogenase/oxidase C-terminal" evidence="14">
    <location>
        <begin position="319"/>
        <end position="466"/>
    </location>
</feature>
<dbReference type="Proteomes" id="UP000240638">
    <property type="component" value="Unassembled WGS sequence"/>
</dbReference>
<evidence type="ECO:0000256" key="1">
    <source>
        <dbReference type="ARBA" id="ARBA00001974"/>
    </source>
</evidence>
<feature type="compositionally biased region" description="Polar residues" evidence="12">
    <location>
        <begin position="793"/>
        <end position="805"/>
    </location>
</feature>
<dbReference type="EC" id="1.3.8.7" evidence="4"/>
<dbReference type="Gene3D" id="2.40.110.10">
    <property type="entry name" value="Butyryl-CoA Dehydrogenase, subunit A, domain 2"/>
    <property type="match status" value="1"/>
</dbReference>
<evidence type="ECO:0000256" key="6">
    <source>
        <dbReference type="ARBA" id="ARBA00020144"/>
    </source>
</evidence>
<dbReference type="InterPro" id="IPR009075">
    <property type="entry name" value="AcylCo_DH/oxidase_C"/>
</dbReference>
<feature type="transmembrane region" description="Helical" evidence="13">
    <location>
        <begin position="547"/>
        <end position="566"/>
    </location>
</feature>
<comment type="pathway">
    <text evidence="2">Lipid metabolism; fatty acid beta-oxidation.</text>
</comment>
<dbReference type="FunFam" id="1.20.140.10:FF:000009">
    <property type="entry name" value="Acyl-CoA dehydrogenase"/>
    <property type="match status" value="1"/>
</dbReference>
<comment type="catalytic activity">
    <reaction evidence="10">
        <text>a medium-chain 2,3-saturated fatty acyl-CoA + oxidized [electron-transfer flavoprotein] + H(+) = a medium-chain (2E)-enoyl-CoA + reduced [electron-transfer flavoprotein]</text>
        <dbReference type="Rhea" id="RHEA:14477"/>
        <dbReference type="Rhea" id="RHEA-COMP:10685"/>
        <dbReference type="Rhea" id="RHEA-COMP:10686"/>
        <dbReference type="ChEBI" id="CHEBI:15378"/>
        <dbReference type="ChEBI" id="CHEBI:57692"/>
        <dbReference type="ChEBI" id="CHEBI:58307"/>
        <dbReference type="ChEBI" id="CHEBI:83723"/>
        <dbReference type="ChEBI" id="CHEBI:83726"/>
        <dbReference type="EC" id="1.3.8.7"/>
    </reaction>
</comment>
<dbReference type="EC" id="1.3.8.8" evidence="5"/>
<dbReference type="PANTHER" id="PTHR48083:SF18">
    <property type="entry name" value="ACYL-COENZYME A DEHYDROGENASE"/>
    <property type="match status" value="1"/>
</dbReference>
<evidence type="ECO:0000313" key="19">
    <source>
        <dbReference type="Proteomes" id="UP000240638"/>
    </source>
</evidence>
<evidence type="ECO:0000256" key="8">
    <source>
        <dbReference type="ARBA" id="ARBA00022827"/>
    </source>
</evidence>
<organism evidence="18 19">
    <name type="scientific">Trinickia symbiotica</name>
    <dbReference type="NCBI Taxonomy" id="863227"/>
    <lineage>
        <taxon>Bacteria</taxon>
        <taxon>Pseudomonadati</taxon>
        <taxon>Pseudomonadota</taxon>
        <taxon>Betaproteobacteria</taxon>
        <taxon>Burkholderiales</taxon>
        <taxon>Burkholderiaceae</taxon>
        <taxon>Trinickia</taxon>
    </lineage>
</organism>
<dbReference type="CDD" id="cd00567">
    <property type="entry name" value="ACAD"/>
    <property type="match status" value="1"/>
</dbReference>
<evidence type="ECO:0000256" key="9">
    <source>
        <dbReference type="ARBA" id="ARBA00023002"/>
    </source>
</evidence>
<evidence type="ECO:0000256" key="7">
    <source>
        <dbReference type="ARBA" id="ARBA00022630"/>
    </source>
</evidence>
<comment type="caution">
    <text evidence="18">The sequence shown here is derived from an EMBL/GenBank/DDBJ whole genome shotgun (WGS) entry which is preliminary data.</text>
</comment>
<evidence type="ECO:0000256" key="10">
    <source>
        <dbReference type="ARBA" id="ARBA00047882"/>
    </source>
</evidence>
<evidence type="ECO:0000259" key="16">
    <source>
        <dbReference type="Pfam" id="PF02771"/>
    </source>
</evidence>
<dbReference type="NCBIfam" id="NF007000">
    <property type="entry name" value="PRK09463.1"/>
    <property type="match status" value="1"/>
</dbReference>